<dbReference type="InterPro" id="IPR013088">
    <property type="entry name" value="Znf_NHR/GATA"/>
</dbReference>
<dbReference type="SUPFAM" id="SSF48508">
    <property type="entry name" value="Nuclear receptor ligand-binding domain"/>
    <property type="match status" value="1"/>
</dbReference>
<keyword evidence="11" id="KW-1185">Reference proteome</keyword>
<evidence type="ECO:0000313" key="10">
    <source>
        <dbReference type="EMBL" id="OAF70482.1"/>
    </source>
</evidence>
<dbReference type="InterPro" id="IPR050234">
    <property type="entry name" value="Nuclear_hormone_rcpt_NR1"/>
</dbReference>
<dbReference type="PRINTS" id="PR00047">
    <property type="entry name" value="STROIDFINGER"/>
</dbReference>
<accession>A0A177B9Z3</accession>
<evidence type="ECO:0000259" key="9">
    <source>
        <dbReference type="PROSITE" id="PS51030"/>
    </source>
</evidence>
<protein>
    <recommendedName>
        <fullName evidence="9">Nuclear receptor domain-containing protein</fullName>
    </recommendedName>
</protein>
<dbReference type="GO" id="GO:0000122">
    <property type="term" value="P:negative regulation of transcription by RNA polymerase II"/>
    <property type="evidence" value="ECO:0007669"/>
    <property type="project" value="TreeGrafter"/>
</dbReference>
<dbReference type="PANTHER" id="PTHR24082">
    <property type="entry name" value="NUCLEAR HORMONE RECEPTOR"/>
    <property type="match status" value="1"/>
</dbReference>
<dbReference type="GO" id="GO:0030154">
    <property type="term" value="P:cell differentiation"/>
    <property type="evidence" value="ECO:0007669"/>
    <property type="project" value="TreeGrafter"/>
</dbReference>
<dbReference type="PANTHER" id="PTHR24082:SF283">
    <property type="entry name" value="NUCLEAR HORMONE RECEPTOR HR96"/>
    <property type="match status" value="1"/>
</dbReference>
<evidence type="ECO:0000256" key="7">
    <source>
        <dbReference type="ARBA" id="ARBA00023170"/>
    </source>
</evidence>
<keyword evidence="1" id="KW-0479">Metal-binding</keyword>
<evidence type="ECO:0000313" key="11">
    <source>
        <dbReference type="Proteomes" id="UP000078046"/>
    </source>
</evidence>
<dbReference type="AlphaFoldDB" id="A0A177B9Z3"/>
<dbReference type="Gene3D" id="3.30.50.10">
    <property type="entry name" value="Erythroid Transcription Factor GATA-1, subunit A"/>
    <property type="match status" value="1"/>
</dbReference>
<dbReference type="SUPFAM" id="SSF57716">
    <property type="entry name" value="Glucocorticoid receptor-like (DNA-binding domain)"/>
    <property type="match status" value="1"/>
</dbReference>
<dbReference type="Gene3D" id="1.10.565.10">
    <property type="entry name" value="Retinoid X Receptor"/>
    <property type="match status" value="1"/>
</dbReference>
<evidence type="ECO:0000256" key="2">
    <source>
        <dbReference type="ARBA" id="ARBA00022771"/>
    </source>
</evidence>
<organism evidence="10 11">
    <name type="scientific">Intoshia linei</name>
    <dbReference type="NCBI Taxonomy" id="1819745"/>
    <lineage>
        <taxon>Eukaryota</taxon>
        <taxon>Metazoa</taxon>
        <taxon>Spiralia</taxon>
        <taxon>Lophotrochozoa</taxon>
        <taxon>Mesozoa</taxon>
        <taxon>Orthonectida</taxon>
        <taxon>Rhopaluridae</taxon>
        <taxon>Intoshia</taxon>
    </lineage>
</organism>
<keyword evidence="7" id="KW-0675">Receptor</keyword>
<keyword evidence="5" id="KW-0238">DNA-binding</keyword>
<evidence type="ECO:0000256" key="4">
    <source>
        <dbReference type="ARBA" id="ARBA00023015"/>
    </source>
</evidence>
<feature type="domain" description="Nuclear receptor" evidence="9">
    <location>
        <begin position="4"/>
        <end position="77"/>
    </location>
</feature>
<sequence length="542" mass="62080">MITQKMCQICGDKANGYNFSAISCESCKAFFRRNHNKNIKGRCEGYCNITVESRSYCKKCRLSKCFSVGMKSRFSRAKSEKVTKKPKKSTKVTVKNSVNQLNNVYYPNFEIQKIVKNKENWEHEELNPFEVDSPPVNETSEKLNKNQLNNILKKIKRFDGGESKSIKAKPCKGEYHQYKIDICNTHWQGNHLCKSASSPDSVFDRKYEKFHIVSGEPICYITNVSASDVVIPHDPISTNIIRATLEAFGGIKQKLDADMPCMSSKYSHKKMYKLVDDNITKEKKKPTTNMISFSDLKDVKSFTTYVNKILSLDDSSLRILINSIGNIEGFAKIDINYKIPILKNVVSDLLLIRNSSLINDNIKSKLYHSIDCILNNPKHEQESHNSNFNYVRGGLFLKDILTVMKNIDRLVRNDIYIEILLIAIILFNTDNIDGLDHIYRCPTSCSKLCKFRNATNYPNPKCANFVLYSTNKNLINLQDIYSKSLTNYLRVYYNDGTLHMCRLINLISDIKTVSHRYKSILASLSSNDVEPLVGEMLDIQPK</sequence>
<dbReference type="EMBL" id="LWCA01000143">
    <property type="protein sequence ID" value="OAF70482.1"/>
    <property type="molecule type" value="Genomic_DNA"/>
</dbReference>
<dbReference type="InterPro" id="IPR035500">
    <property type="entry name" value="NHR-like_dom_sf"/>
</dbReference>
<dbReference type="GO" id="GO:0008270">
    <property type="term" value="F:zinc ion binding"/>
    <property type="evidence" value="ECO:0007669"/>
    <property type="project" value="UniProtKB-KW"/>
</dbReference>
<keyword evidence="8" id="KW-0539">Nucleus</keyword>
<dbReference type="InterPro" id="IPR001628">
    <property type="entry name" value="Znf_hrmn_rcpt"/>
</dbReference>
<dbReference type="GO" id="GO:0045944">
    <property type="term" value="P:positive regulation of transcription by RNA polymerase II"/>
    <property type="evidence" value="ECO:0007669"/>
    <property type="project" value="TreeGrafter"/>
</dbReference>
<dbReference type="SMART" id="SM00399">
    <property type="entry name" value="ZnF_C4"/>
    <property type="match status" value="1"/>
</dbReference>
<dbReference type="PROSITE" id="PS51030">
    <property type="entry name" value="NUCLEAR_REC_DBD_2"/>
    <property type="match status" value="1"/>
</dbReference>
<dbReference type="PROSITE" id="PS51257">
    <property type="entry name" value="PROKAR_LIPOPROTEIN"/>
    <property type="match status" value="1"/>
</dbReference>
<dbReference type="Proteomes" id="UP000078046">
    <property type="component" value="Unassembled WGS sequence"/>
</dbReference>
<name>A0A177B9Z3_9BILA</name>
<keyword evidence="6" id="KW-0804">Transcription</keyword>
<keyword evidence="4" id="KW-0805">Transcription regulation</keyword>
<proteinExistence type="predicted"/>
<evidence type="ECO:0000256" key="3">
    <source>
        <dbReference type="ARBA" id="ARBA00022833"/>
    </source>
</evidence>
<comment type="caution">
    <text evidence="10">The sequence shown here is derived from an EMBL/GenBank/DDBJ whole genome shotgun (WGS) entry which is preliminary data.</text>
</comment>
<dbReference type="GO" id="GO:0004879">
    <property type="term" value="F:nuclear receptor activity"/>
    <property type="evidence" value="ECO:0007669"/>
    <property type="project" value="TreeGrafter"/>
</dbReference>
<evidence type="ECO:0000256" key="6">
    <source>
        <dbReference type="ARBA" id="ARBA00023163"/>
    </source>
</evidence>
<gene>
    <name evidence="10" type="ORF">A3Q56_01761</name>
</gene>
<keyword evidence="2" id="KW-0863">Zinc-finger</keyword>
<keyword evidence="3" id="KW-0862">Zinc</keyword>
<reference evidence="10 11" key="1">
    <citation type="submission" date="2016-04" db="EMBL/GenBank/DDBJ databases">
        <title>The genome of Intoshia linei affirms orthonectids as highly simplified spiralians.</title>
        <authorList>
            <person name="Mikhailov K.V."/>
            <person name="Slusarev G.S."/>
            <person name="Nikitin M.A."/>
            <person name="Logacheva M.D."/>
            <person name="Penin A."/>
            <person name="Aleoshin V."/>
            <person name="Panchin Y.V."/>
        </authorList>
    </citation>
    <scope>NUCLEOTIDE SEQUENCE [LARGE SCALE GENOMIC DNA]</scope>
    <source>
        <strain evidence="10">Intl2013</strain>
        <tissue evidence="10">Whole animal</tissue>
    </source>
</reference>
<evidence type="ECO:0000256" key="5">
    <source>
        <dbReference type="ARBA" id="ARBA00023125"/>
    </source>
</evidence>
<dbReference type="GO" id="GO:0000978">
    <property type="term" value="F:RNA polymerase II cis-regulatory region sequence-specific DNA binding"/>
    <property type="evidence" value="ECO:0007669"/>
    <property type="project" value="TreeGrafter"/>
</dbReference>
<dbReference type="Pfam" id="PF00105">
    <property type="entry name" value="zf-C4"/>
    <property type="match status" value="1"/>
</dbReference>
<evidence type="ECO:0000256" key="1">
    <source>
        <dbReference type="ARBA" id="ARBA00022723"/>
    </source>
</evidence>
<dbReference type="OrthoDB" id="6352325at2759"/>
<dbReference type="PROSITE" id="PS00031">
    <property type="entry name" value="NUCLEAR_REC_DBD_1"/>
    <property type="match status" value="1"/>
</dbReference>
<evidence type="ECO:0000256" key="8">
    <source>
        <dbReference type="ARBA" id="ARBA00023242"/>
    </source>
</evidence>